<feature type="region of interest" description="Disordered" evidence="1">
    <location>
        <begin position="74"/>
        <end position="108"/>
    </location>
</feature>
<sequence>MEKWKILHARATAAEFEGQSSRHLTVVHSREQYRLYVYKSLELVENVVMASISDWGIVPGKKCLGRPLAKKKLPTPHVGLQGSSSKKRKIAQVHGSPKRKVTSVTIPCKAPTGHGNGGLALFKKK</sequence>
<dbReference type="Proteomes" id="UP000712600">
    <property type="component" value="Unassembled WGS sequence"/>
</dbReference>
<evidence type="ECO:0000313" key="3">
    <source>
        <dbReference type="Proteomes" id="UP000712600"/>
    </source>
</evidence>
<proteinExistence type="predicted"/>
<comment type="caution">
    <text evidence="2">The sequence shown here is derived from an EMBL/GenBank/DDBJ whole genome shotgun (WGS) entry which is preliminary data.</text>
</comment>
<accession>A0A8S9SMD8</accession>
<organism evidence="2 3">
    <name type="scientific">Brassica cretica</name>
    <name type="common">Mustard</name>
    <dbReference type="NCBI Taxonomy" id="69181"/>
    <lineage>
        <taxon>Eukaryota</taxon>
        <taxon>Viridiplantae</taxon>
        <taxon>Streptophyta</taxon>
        <taxon>Embryophyta</taxon>
        <taxon>Tracheophyta</taxon>
        <taxon>Spermatophyta</taxon>
        <taxon>Magnoliopsida</taxon>
        <taxon>eudicotyledons</taxon>
        <taxon>Gunneridae</taxon>
        <taxon>Pentapetalae</taxon>
        <taxon>rosids</taxon>
        <taxon>malvids</taxon>
        <taxon>Brassicales</taxon>
        <taxon>Brassicaceae</taxon>
        <taxon>Brassiceae</taxon>
        <taxon>Brassica</taxon>
    </lineage>
</organism>
<dbReference type="EMBL" id="QGKX02000004">
    <property type="protein sequence ID" value="KAF3602881.1"/>
    <property type="molecule type" value="Genomic_DNA"/>
</dbReference>
<reference evidence="2" key="1">
    <citation type="submission" date="2019-12" db="EMBL/GenBank/DDBJ databases">
        <title>Genome sequencing and annotation of Brassica cretica.</title>
        <authorList>
            <person name="Studholme D.J."/>
            <person name="Sarris P."/>
        </authorList>
    </citation>
    <scope>NUCLEOTIDE SEQUENCE</scope>
    <source>
        <strain evidence="2">PFS-109/04</strain>
        <tissue evidence="2">Leaf</tissue>
    </source>
</reference>
<evidence type="ECO:0000256" key="1">
    <source>
        <dbReference type="SAM" id="MobiDB-lite"/>
    </source>
</evidence>
<dbReference type="AlphaFoldDB" id="A0A8S9SMD8"/>
<feature type="compositionally biased region" description="Basic residues" evidence="1">
    <location>
        <begin position="85"/>
        <end position="101"/>
    </location>
</feature>
<gene>
    <name evidence="2" type="ORF">F2Q69_00036037</name>
</gene>
<protein>
    <submittedName>
        <fullName evidence="2">Uncharacterized protein</fullName>
    </submittedName>
</protein>
<evidence type="ECO:0000313" key="2">
    <source>
        <dbReference type="EMBL" id="KAF3602881.1"/>
    </source>
</evidence>
<name>A0A8S9SMD8_BRACR</name>